<dbReference type="InterPro" id="IPR009360">
    <property type="entry name" value="Isy1"/>
</dbReference>
<evidence type="ECO:0000313" key="2">
    <source>
        <dbReference type="EMBL" id="KAG5275510.1"/>
    </source>
</evidence>
<accession>A0AAV6GP58</accession>
<dbReference type="Proteomes" id="UP000823561">
    <property type="component" value="Chromosome 9"/>
</dbReference>
<reference evidence="2" key="1">
    <citation type="submission" date="2020-10" db="EMBL/GenBank/DDBJ databases">
        <title>Chromosome-scale genome assembly of the Allis shad, Alosa alosa.</title>
        <authorList>
            <person name="Margot Z."/>
            <person name="Christophe K."/>
            <person name="Cabau C."/>
            <person name="Louis A."/>
            <person name="Berthelot C."/>
            <person name="Parey E."/>
            <person name="Roest Crollius H."/>
            <person name="Montfort J."/>
            <person name="Robinson-Rechavi M."/>
            <person name="Bucao C."/>
            <person name="Bouchez O."/>
            <person name="Gislard M."/>
            <person name="Lluch J."/>
            <person name="Milhes M."/>
            <person name="Lampietro C."/>
            <person name="Lopez Roques C."/>
            <person name="Donnadieu C."/>
            <person name="Braasch I."/>
            <person name="Desvignes T."/>
            <person name="Postlethwait J."/>
            <person name="Bobe J."/>
            <person name="Guiguen Y."/>
        </authorList>
    </citation>
    <scope>NUCLEOTIDE SEQUENCE</scope>
    <source>
        <strain evidence="2">M-15738</strain>
        <tissue evidence="2">Blood</tissue>
    </source>
</reference>
<dbReference type="AlphaFoldDB" id="A0AAV6GP58"/>
<keyword evidence="3" id="KW-1185">Reference proteome</keyword>
<sequence length="258" mass="29526">MARNEEKQYGRLNRLWIQKEKEEGRIKDVHSRPKLSTLNSVNAVRKWMPSIKDEIEYYLQQSQLSHYPERKIAEFKLHIEELEREYKRFLHKLRALDPSHKHHPWTPRAYAKRRRDTPDAPDEKRLCTLDPAVLTSQTDIVQEEQHCSASVQPPSEHRANVDLPNQDQPLAFDRTKLSVAVAGCRGPLVGTQQPESLSQVLFSGLPNLHSSPLVQARAVLRVSTEETEKKEKEKAASVAKSMDDVLGLGCYSSSDEDS</sequence>
<comment type="caution">
    <text evidence="2">The sequence shown here is derived from an EMBL/GenBank/DDBJ whole genome shotgun (WGS) entry which is preliminary data.</text>
</comment>
<evidence type="ECO:0000313" key="3">
    <source>
        <dbReference type="Proteomes" id="UP000823561"/>
    </source>
</evidence>
<dbReference type="EMBL" id="JADWDJ010000009">
    <property type="protein sequence ID" value="KAG5275510.1"/>
    <property type="molecule type" value="Genomic_DNA"/>
</dbReference>
<protein>
    <submittedName>
        <fullName evidence="2">Uncharacterized protein</fullName>
    </submittedName>
</protein>
<name>A0AAV6GP58_9TELE</name>
<dbReference type="GO" id="GO:0000350">
    <property type="term" value="P:generation of catalytic spliceosome for second transesterification step"/>
    <property type="evidence" value="ECO:0007669"/>
    <property type="project" value="InterPro"/>
</dbReference>
<organism evidence="2 3">
    <name type="scientific">Alosa alosa</name>
    <name type="common">allis shad</name>
    <dbReference type="NCBI Taxonomy" id="278164"/>
    <lineage>
        <taxon>Eukaryota</taxon>
        <taxon>Metazoa</taxon>
        <taxon>Chordata</taxon>
        <taxon>Craniata</taxon>
        <taxon>Vertebrata</taxon>
        <taxon>Euteleostomi</taxon>
        <taxon>Actinopterygii</taxon>
        <taxon>Neopterygii</taxon>
        <taxon>Teleostei</taxon>
        <taxon>Clupei</taxon>
        <taxon>Clupeiformes</taxon>
        <taxon>Clupeoidei</taxon>
        <taxon>Clupeidae</taxon>
        <taxon>Alosa</taxon>
    </lineage>
</organism>
<evidence type="ECO:0000256" key="1">
    <source>
        <dbReference type="SAM" id="MobiDB-lite"/>
    </source>
</evidence>
<dbReference type="Pfam" id="PF06246">
    <property type="entry name" value="Isy1"/>
    <property type="match status" value="1"/>
</dbReference>
<feature type="compositionally biased region" description="Basic residues" evidence="1">
    <location>
        <begin position="100"/>
        <end position="115"/>
    </location>
</feature>
<gene>
    <name evidence="2" type="ORF">AALO_G00121130</name>
</gene>
<feature type="region of interest" description="Disordered" evidence="1">
    <location>
        <begin position="100"/>
        <end position="124"/>
    </location>
</feature>
<proteinExistence type="predicted"/>